<dbReference type="InterPro" id="IPR001736">
    <property type="entry name" value="PLipase_D/transphosphatidylase"/>
</dbReference>
<evidence type="ECO:0000256" key="1">
    <source>
        <dbReference type="ARBA" id="ARBA00004236"/>
    </source>
</evidence>
<feature type="domain" description="PLD phosphodiesterase" evidence="14">
    <location>
        <begin position="140"/>
        <end position="167"/>
    </location>
</feature>
<evidence type="ECO:0000256" key="10">
    <source>
        <dbReference type="ARBA" id="ARBA00023209"/>
    </source>
</evidence>
<comment type="subcellular location">
    <subcellularLocation>
        <location evidence="1">Cell membrane</location>
    </subcellularLocation>
</comment>
<feature type="transmembrane region" description="Helical" evidence="13">
    <location>
        <begin position="6"/>
        <end position="22"/>
    </location>
</feature>
<dbReference type="CDD" id="cd09110">
    <property type="entry name" value="PLDc_CLS_1"/>
    <property type="match status" value="1"/>
</dbReference>
<dbReference type="EC" id="2.7.8.-" evidence="12"/>
<organism evidence="15 16">
    <name type="scientific">Alkalicoccobacillus porphyridii</name>
    <dbReference type="NCBI Taxonomy" id="2597270"/>
    <lineage>
        <taxon>Bacteria</taxon>
        <taxon>Bacillati</taxon>
        <taxon>Bacillota</taxon>
        <taxon>Bacilli</taxon>
        <taxon>Bacillales</taxon>
        <taxon>Bacillaceae</taxon>
        <taxon>Alkalicoccobacillus</taxon>
    </lineage>
</organism>
<feature type="domain" description="PLD phosphodiesterase" evidence="14">
    <location>
        <begin position="311"/>
        <end position="338"/>
    </location>
</feature>
<evidence type="ECO:0000313" key="16">
    <source>
        <dbReference type="Proteomes" id="UP000318521"/>
    </source>
</evidence>
<evidence type="ECO:0000256" key="12">
    <source>
        <dbReference type="NCBIfam" id="TIGR04265"/>
    </source>
</evidence>
<keyword evidence="6" id="KW-0677">Repeat</keyword>
<protein>
    <recommendedName>
        <fullName evidence="12">Cardiolipin synthase</fullName>
        <ecNumber evidence="12">2.7.8.-</ecNumber>
    </recommendedName>
</protein>
<accession>A0A553ZU08</accession>
<keyword evidence="11" id="KW-1208">Phospholipid metabolism</keyword>
<keyword evidence="7 13" id="KW-1133">Transmembrane helix</keyword>
<dbReference type="PROSITE" id="PS50035">
    <property type="entry name" value="PLD"/>
    <property type="match status" value="2"/>
</dbReference>
<dbReference type="Proteomes" id="UP000318521">
    <property type="component" value="Unassembled WGS sequence"/>
</dbReference>
<keyword evidence="2" id="KW-1003">Cell membrane</keyword>
<dbReference type="RefSeq" id="WP_143850353.1">
    <property type="nucleotide sequence ID" value="NZ_VLXZ01000016.1"/>
</dbReference>
<evidence type="ECO:0000256" key="13">
    <source>
        <dbReference type="SAM" id="Phobius"/>
    </source>
</evidence>
<dbReference type="CDD" id="cd09112">
    <property type="entry name" value="PLDc_CLS_2"/>
    <property type="match status" value="1"/>
</dbReference>
<evidence type="ECO:0000256" key="3">
    <source>
        <dbReference type="ARBA" id="ARBA00022516"/>
    </source>
</evidence>
<comment type="caution">
    <text evidence="15">The sequence shown here is derived from an EMBL/GenBank/DDBJ whole genome shotgun (WGS) entry which is preliminary data.</text>
</comment>
<dbReference type="SMART" id="SM00155">
    <property type="entry name" value="PLDc"/>
    <property type="match status" value="2"/>
</dbReference>
<evidence type="ECO:0000313" key="15">
    <source>
        <dbReference type="EMBL" id="TSB44961.1"/>
    </source>
</evidence>
<dbReference type="FunFam" id="3.30.870.10:FF:000014">
    <property type="entry name" value="Cardiolipin synthase"/>
    <property type="match status" value="1"/>
</dbReference>
<sequence>MKPLLISIAFIILVYIWFRIDYRMGMAKLRKEAHQKVQETRYPHASLIDNGEDFFVKLFHDIHHAHHHVHILFYIFKEDQIGTRLVDLLLARAKEGIDIILMVDWIGSKLSRKTIKTLREAGITFTYCHIPTFPTIFFSLNQRNHRKIAVIDGKIGYIGGFNAGDEYLGRSAKFGFWRDLHLRLEGDGVQDLQSQFLEDLEQTNADYFHKNQYYPKLTKGKHMVRLVPTNGRFLEQMLIETLQKARSSIYLGSPYYIPGPRVQETLLNAAQNGIDVKLILPQKSDHPLVKEGSLSYVERLVEAGASVYHYDQGFYHGKALVTDQSLAWVGTSNLDKRSFHLNNEMTCLLYDQESVQQVLDCLIHDMSISEALTVESLQNRSLFSKGKEQIALLLSNLL</sequence>
<dbReference type="OrthoDB" id="9762009at2"/>
<dbReference type="NCBIfam" id="TIGR04265">
    <property type="entry name" value="bac_cardiolipin"/>
    <property type="match status" value="1"/>
</dbReference>
<evidence type="ECO:0000256" key="2">
    <source>
        <dbReference type="ARBA" id="ARBA00022475"/>
    </source>
</evidence>
<evidence type="ECO:0000256" key="6">
    <source>
        <dbReference type="ARBA" id="ARBA00022737"/>
    </source>
</evidence>
<reference evidence="15 16" key="1">
    <citation type="submission" date="2019-07" db="EMBL/GenBank/DDBJ databases">
        <authorList>
            <person name="Park Y.J."/>
            <person name="Jeong S.E."/>
            <person name="Jung H.S."/>
        </authorList>
    </citation>
    <scope>NUCLEOTIDE SEQUENCE [LARGE SCALE GENOMIC DNA]</scope>
    <source>
        <strain evidence="16">P16(2019)</strain>
    </source>
</reference>
<keyword evidence="10" id="KW-0594">Phospholipid biosynthesis</keyword>
<dbReference type="AlphaFoldDB" id="A0A553ZU08"/>
<dbReference type="PANTHER" id="PTHR21248:SF7">
    <property type="entry name" value="MINOR CARDIOLIPIN SYNTHASE CLSB"/>
    <property type="match status" value="1"/>
</dbReference>
<dbReference type="Pfam" id="PF13091">
    <property type="entry name" value="PLDc_2"/>
    <property type="match status" value="2"/>
</dbReference>
<evidence type="ECO:0000256" key="9">
    <source>
        <dbReference type="ARBA" id="ARBA00023136"/>
    </source>
</evidence>
<keyword evidence="16" id="KW-1185">Reference proteome</keyword>
<keyword evidence="9 13" id="KW-0472">Membrane</keyword>
<name>A0A553ZU08_9BACI</name>
<keyword evidence="8" id="KW-0443">Lipid metabolism</keyword>
<evidence type="ECO:0000259" key="14">
    <source>
        <dbReference type="PROSITE" id="PS50035"/>
    </source>
</evidence>
<dbReference type="InterPro" id="IPR025202">
    <property type="entry name" value="PLD-like_dom"/>
</dbReference>
<keyword evidence="5 13" id="KW-0812">Transmembrane</keyword>
<keyword evidence="4" id="KW-0808">Transferase</keyword>
<keyword evidence="3" id="KW-0444">Lipid biosynthesis</keyword>
<evidence type="ECO:0000256" key="7">
    <source>
        <dbReference type="ARBA" id="ARBA00022989"/>
    </source>
</evidence>
<gene>
    <name evidence="15" type="primary">cls</name>
    <name evidence="15" type="ORF">FN960_18475</name>
</gene>
<evidence type="ECO:0000256" key="5">
    <source>
        <dbReference type="ARBA" id="ARBA00022692"/>
    </source>
</evidence>
<dbReference type="InterPro" id="IPR022924">
    <property type="entry name" value="Cardiolipin_synthase"/>
</dbReference>
<dbReference type="GO" id="GO:0032049">
    <property type="term" value="P:cardiolipin biosynthetic process"/>
    <property type="evidence" value="ECO:0007669"/>
    <property type="project" value="UniProtKB-UniRule"/>
</dbReference>
<dbReference type="GO" id="GO:0005886">
    <property type="term" value="C:plasma membrane"/>
    <property type="evidence" value="ECO:0007669"/>
    <property type="project" value="UniProtKB-SubCell"/>
</dbReference>
<dbReference type="GO" id="GO:0008808">
    <property type="term" value="F:cardiolipin synthase activity"/>
    <property type="evidence" value="ECO:0007669"/>
    <property type="project" value="UniProtKB-UniRule"/>
</dbReference>
<dbReference type="SUPFAM" id="SSF56024">
    <property type="entry name" value="Phospholipase D/nuclease"/>
    <property type="match status" value="2"/>
</dbReference>
<dbReference type="Gene3D" id="3.30.870.10">
    <property type="entry name" value="Endonuclease Chain A"/>
    <property type="match status" value="2"/>
</dbReference>
<dbReference type="EMBL" id="VLXZ01000016">
    <property type="protein sequence ID" value="TSB44961.1"/>
    <property type="molecule type" value="Genomic_DNA"/>
</dbReference>
<evidence type="ECO:0000256" key="8">
    <source>
        <dbReference type="ARBA" id="ARBA00023098"/>
    </source>
</evidence>
<evidence type="ECO:0000256" key="11">
    <source>
        <dbReference type="ARBA" id="ARBA00023264"/>
    </source>
</evidence>
<proteinExistence type="predicted"/>
<dbReference type="PANTHER" id="PTHR21248">
    <property type="entry name" value="CARDIOLIPIN SYNTHASE"/>
    <property type="match status" value="1"/>
</dbReference>
<evidence type="ECO:0000256" key="4">
    <source>
        <dbReference type="ARBA" id="ARBA00022679"/>
    </source>
</evidence>